<accession>A0AAE1DCY8</accession>
<proteinExistence type="predicted"/>
<name>A0AAE1DCY8_9GAST</name>
<dbReference type="Proteomes" id="UP001283361">
    <property type="component" value="Unassembled WGS sequence"/>
</dbReference>
<evidence type="ECO:0000313" key="2">
    <source>
        <dbReference type="Proteomes" id="UP001283361"/>
    </source>
</evidence>
<keyword evidence="2" id="KW-1185">Reference proteome</keyword>
<gene>
    <name evidence="1" type="ORF">RRG08_002190</name>
</gene>
<evidence type="ECO:0000313" key="1">
    <source>
        <dbReference type="EMBL" id="KAK3765946.1"/>
    </source>
</evidence>
<protein>
    <submittedName>
        <fullName evidence="1">Uncharacterized protein</fullName>
    </submittedName>
</protein>
<dbReference type="EMBL" id="JAWDGP010004263">
    <property type="protein sequence ID" value="KAK3765946.1"/>
    <property type="molecule type" value="Genomic_DNA"/>
</dbReference>
<sequence length="74" mass="8551">MRTNGAELQRIRKGDNLTYGPHGPETLVYGKSLLGQFSHRPRVQRCWKTQAPSDSDCPISFRCFMPLLFYYLLS</sequence>
<organism evidence="1 2">
    <name type="scientific">Elysia crispata</name>
    <name type="common">lettuce slug</name>
    <dbReference type="NCBI Taxonomy" id="231223"/>
    <lineage>
        <taxon>Eukaryota</taxon>
        <taxon>Metazoa</taxon>
        <taxon>Spiralia</taxon>
        <taxon>Lophotrochozoa</taxon>
        <taxon>Mollusca</taxon>
        <taxon>Gastropoda</taxon>
        <taxon>Heterobranchia</taxon>
        <taxon>Euthyneura</taxon>
        <taxon>Panpulmonata</taxon>
        <taxon>Sacoglossa</taxon>
        <taxon>Placobranchoidea</taxon>
        <taxon>Plakobranchidae</taxon>
        <taxon>Elysia</taxon>
    </lineage>
</organism>
<dbReference type="AlphaFoldDB" id="A0AAE1DCY8"/>
<reference evidence="1" key="1">
    <citation type="journal article" date="2023" name="G3 (Bethesda)">
        <title>A reference genome for the long-term kleptoplast-retaining sea slug Elysia crispata morphotype clarki.</title>
        <authorList>
            <person name="Eastman K.E."/>
            <person name="Pendleton A.L."/>
            <person name="Shaikh M.A."/>
            <person name="Suttiyut T."/>
            <person name="Ogas R."/>
            <person name="Tomko P."/>
            <person name="Gavelis G."/>
            <person name="Widhalm J.R."/>
            <person name="Wisecaver J.H."/>
        </authorList>
    </citation>
    <scope>NUCLEOTIDE SEQUENCE</scope>
    <source>
        <strain evidence="1">ECLA1</strain>
    </source>
</reference>
<comment type="caution">
    <text evidence="1">The sequence shown here is derived from an EMBL/GenBank/DDBJ whole genome shotgun (WGS) entry which is preliminary data.</text>
</comment>